<feature type="domain" description="SnoaL-like" evidence="1">
    <location>
        <begin position="4"/>
        <end position="184"/>
    </location>
</feature>
<dbReference type="InterPro" id="IPR058931">
    <property type="entry name" value="SnoaL_6"/>
</dbReference>
<protein>
    <recommendedName>
        <fullName evidence="1">SnoaL-like domain-containing protein</fullName>
    </recommendedName>
</protein>
<evidence type="ECO:0000313" key="2">
    <source>
        <dbReference type="EMBL" id="KAF7555112.1"/>
    </source>
</evidence>
<proteinExistence type="predicted"/>
<comment type="caution">
    <text evidence="2">The sequence shown here is derived from an EMBL/GenBank/DDBJ whole genome shotgun (WGS) entry which is preliminary data.</text>
</comment>
<dbReference type="Proteomes" id="UP000722485">
    <property type="component" value="Unassembled WGS sequence"/>
</dbReference>
<dbReference type="Pfam" id="PF26528">
    <property type="entry name" value="SnoaL_6"/>
    <property type="match status" value="1"/>
</dbReference>
<sequence>MASDTQSDLFDHLRDLYAKYRQTKELEGKGLFYAEECRQICRPDPSYAARNGATIVRYLAEAGELVGRILREAGQLEDGAAVGSNTKGSYYTIRPVTADEADDFGTAEHVNPAGFSSVSEVRSKAKAENWVGIKVDMWMDDGDGKGLLVKAKYWFRLENQENEGGDWKQILHDILFLGVRDGTEGSDGVLIKEF</sequence>
<gene>
    <name evidence="2" type="ORF">G7Z17_g2459</name>
</gene>
<keyword evidence="3" id="KW-1185">Reference proteome</keyword>
<evidence type="ECO:0000313" key="3">
    <source>
        <dbReference type="Proteomes" id="UP000722485"/>
    </source>
</evidence>
<reference evidence="2" key="1">
    <citation type="submission" date="2020-03" db="EMBL/GenBank/DDBJ databases">
        <title>Draft Genome Sequence of Cylindrodendrum hubeiense.</title>
        <authorList>
            <person name="Buettner E."/>
            <person name="Kellner H."/>
        </authorList>
    </citation>
    <scope>NUCLEOTIDE SEQUENCE</scope>
    <source>
        <strain evidence="2">IHI 201604</strain>
    </source>
</reference>
<dbReference type="AlphaFoldDB" id="A0A9P5HJS7"/>
<organism evidence="2 3">
    <name type="scientific">Cylindrodendrum hubeiense</name>
    <dbReference type="NCBI Taxonomy" id="595255"/>
    <lineage>
        <taxon>Eukaryota</taxon>
        <taxon>Fungi</taxon>
        <taxon>Dikarya</taxon>
        <taxon>Ascomycota</taxon>
        <taxon>Pezizomycotina</taxon>
        <taxon>Sordariomycetes</taxon>
        <taxon>Hypocreomycetidae</taxon>
        <taxon>Hypocreales</taxon>
        <taxon>Nectriaceae</taxon>
        <taxon>Cylindrodendrum</taxon>
    </lineage>
</organism>
<accession>A0A9P5HJS7</accession>
<name>A0A9P5HJS7_9HYPO</name>
<dbReference type="OrthoDB" id="5396546at2759"/>
<evidence type="ECO:0000259" key="1">
    <source>
        <dbReference type="Pfam" id="PF26528"/>
    </source>
</evidence>
<dbReference type="EMBL" id="JAANBB010000024">
    <property type="protein sequence ID" value="KAF7555112.1"/>
    <property type="molecule type" value="Genomic_DNA"/>
</dbReference>